<organism evidence="1 7">
    <name type="scientific">Rotaria socialis</name>
    <dbReference type="NCBI Taxonomy" id="392032"/>
    <lineage>
        <taxon>Eukaryota</taxon>
        <taxon>Metazoa</taxon>
        <taxon>Spiralia</taxon>
        <taxon>Gnathifera</taxon>
        <taxon>Rotifera</taxon>
        <taxon>Eurotatoria</taxon>
        <taxon>Bdelloidea</taxon>
        <taxon>Philodinida</taxon>
        <taxon>Philodinidae</taxon>
        <taxon>Rotaria</taxon>
    </lineage>
</organism>
<dbReference type="GO" id="GO:0034632">
    <property type="term" value="F:retinol transmembrane transporter activity"/>
    <property type="evidence" value="ECO:0007669"/>
    <property type="project" value="InterPro"/>
</dbReference>
<dbReference type="AlphaFoldDB" id="A0A817MN20"/>
<accession>A0A817MN20</accession>
<dbReference type="EMBL" id="CAJNXB010000574">
    <property type="protein sequence ID" value="CAF3071449.1"/>
    <property type="molecule type" value="Genomic_DNA"/>
</dbReference>
<gene>
    <name evidence="2" type="ORF">GRG538_LOCUS10285</name>
    <name evidence="5" type="ORF">HFQ381_LOCUS24407</name>
    <name evidence="3" type="ORF">LUA448_LOCUS26824</name>
    <name evidence="6" type="ORF">QYT958_LOCUS27080</name>
    <name evidence="1" type="ORF">TIS948_LOCUS5113</name>
    <name evidence="4" type="ORF">UJA718_LOCUS10264</name>
</gene>
<dbReference type="EMBL" id="CAJOBP010001195">
    <property type="protein sequence ID" value="CAF4262663.1"/>
    <property type="molecule type" value="Genomic_DNA"/>
</dbReference>
<evidence type="ECO:0000313" key="5">
    <source>
        <dbReference type="EMBL" id="CAF4458015.1"/>
    </source>
</evidence>
<reference evidence="1" key="1">
    <citation type="submission" date="2021-02" db="EMBL/GenBank/DDBJ databases">
        <authorList>
            <person name="Nowell W R."/>
        </authorList>
    </citation>
    <scope>NUCLEOTIDE SEQUENCE</scope>
</reference>
<evidence type="ECO:0000313" key="8">
    <source>
        <dbReference type="Proteomes" id="UP000663873"/>
    </source>
</evidence>
<proteinExistence type="predicted"/>
<dbReference type="EMBL" id="CAJNYT010001307">
    <property type="protein sequence ID" value="CAF3404072.1"/>
    <property type="molecule type" value="Genomic_DNA"/>
</dbReference>
<dbReference type="Pfam" id="PF14752">
    <property type="entry name" value="RBP_receptor"/>
    <property type="match status" value="1"/>
</dbReference>
<evidence type="ECO:0000313" key="2">
    <source>
        <dbReference type="EMBL" id="CAF3404072.1"/>
    </source>
</evidence>
<evidence type="ECO:0000313" key="6">
    <source>
        <dbReference type="EMBL" id="CAF4849708.1"/>
    </source>
</evidence>
<evidence type="ECO:0000313" key="4">
    <source>
        <dbReference type="EMBL" id="CAF4262663.1"/>
    </source>
</evidence>
<dbReference type="Proteomes" id="UP000663872">
    <property type="component" value="Unassembled WGS sequence"/>
</dbReference>
<evidence type="ECO:0000313" key="7">
    <source>
        <dbReference type="Proteomes" id="UP000663825"/>
    </source>
</evidence>
<dbReference type="EMBL" id="CAJOBR010006717">
    <property type="protein sequence ID" value="CAF4849708.1"/>
    <property type="molecule type" value="Genomic_DNA"/>
</dbReference>
<dbReference type="Proteomes" id="UP000663825">
    <property type="component" value="Unassembled WGS sequence"/>
</dbReference>
<evidence type="ECO:0000313" key="1">
    <source>
        <dbReference type="EMBL" id="CAF3071449.1"/>
    </source>
</evidence>
<dbReference type="EMBL" id="CAJNYD010003609">
    <property type="protein sequence ID" value="CAF3528261.1"/>
    <property type="molecule type" value="Genomic_DNA"/>
</dbReference>
<comment type="caution">
    <text evidence="1">The sequence shown here is derived from an EMBL/GenBank/DDBJ whole genome shotgun (WGS) entry which is preliminary data.</text>
</comment>
<dbReference type="Proteomes" id="UP000663848">
    <property type="component" value="Unassembled WGS sequence"/>
</dbReference>
<dbReference type="InterPro" id="IPR026612">
    <property type="entry name" value="STRA6-like"/>
</dbReference>
<dbReference type="OrthoDB" id="2376984at2759"/>
<dbReference type="EMBL" id="CAJOBO010002568">
    <property type="protein sequence ID" value="CAF4458015.1"/>
    <property type="molecule type" value="Genomic_DNA"/>
</dbReference>
<dbReference type="GO" id="GO:0038023">
    <property type="term" value="F:signaling receptor activity"/>
    <property type="evidence" value="ECO:0007669"/>
    <property type="project" value="InterPro"/>
</dbReference>
<keyword evidence="8" id="KW-1185">Reference proteome</keyword>
<dbReference type="Proteomes" id="UP000663851">
    <property type="component" value="Unassembled WGS sequence"/>
</dbReference>
<dbReference type="Proteomes" id="UP000663873">
    <property type="component" value="Unassembled WGS sequence"/>
</dbReference>
<sequence>MCRLDYSPLGRKLELFDGGFSAYCGFIHTECVHRHPIMLVFVSHILRQCKIKQFVHDDILIGVAIRNNRQRITMSKEERNRSLRAIRKWHLGLLLARNPMIVFFRKAYLNRLHMDDIQPLNALNNDDPNNIMNHRMSTYAHYRSASRASVASMMNTQHRSNGWSNGS</sequence>
<dbReference type="Proteomes" id="UP000663833">
    <property type="component" value="Unassembled WGS sequence"/>
</dbReference>
<evidence type="ECO:0000313" key="3">
    <source>
        <dbReference type="EMBL" id="CAF3528261.1"/>
    </source>
</evidence>
<protein>
    <submittedName>
        <fullName evidence="1">Uncharacterized protein</fullName>
    </submittedName>
</protein>
<name>A0A817MN20_9BILA</name>